<organism evidence="2 3">
    <name type="scientific">Tilletiaria anomala (strain ATCC 24038 / CBS 436.72 / UBC 951)</name>
    <dbReference type="NCBI Taxonomy" id="1037660"/>
    <lineage>
        <taxon>Eukaryota</taxon>
        <taxon>Fungi</taxon>
        <taxon>Dikarya</taxon>
        <taxon>Basidiomycota</taxon>
        <taxon>Ustilaginomycotina</taxon>
        <taxon>Exobasidiomycetes</taxon>
        <taxon>Georgefischeriales</taxon>
        <taxon>Tilletiariaceae</taxon>
        <taxon>Tilletiaria</taxon>
    </lineage>
</organism>
<proteinExistence type="predicted"/>
<protein>
    <submittedName>
        <fullName evidence="2">Uncharacterized protein</fullName>
    </submittedName>
</protein>
<dbReference type="RefSeq" id="XP_013241426.1">
    <property type="nucleotide sequence ID" value="XM_013385972.1"/>
</dbReference>
<dbReference type="HOGENOM" id="CLU_592600_0_0_1"/>
<evidence type="ECO:0000313" key="3">
    <source>
        <dbReference type="Proteomes" id="UP000027361"/>
    </source>
</evidence>
<feature type="compositionally biased region" description="Basic and acidic residues" evidence="1">
    <location>
        <begin position="449"/>
        <end position="462"/>
    </location>
</feature>
<dbReference type="OrthoDB" id="1028014at2759"/>
<feature type="region of interest" description="Disordered" evidence="1">
    <location>
        <begin position="1"/>
        <end position="108"/>
    </location>
</feature>
<reference evidence="2 3" key="1">
    <citation type="submission" date="2014-05" db="EMBL/GenBank/DDBJ databases">
        <title>Draft genome sequence of a rare smut relative, Tilletiaria anomala UBC 951.</title>
        <authorList>
            <consortium name="DOE Joint Genome Institute"/>
            <person name="Toome M."/>
            <person name="Kuo A."/>
            <person name="Henrissat B."/>
            <person name="Lipzen A."/>
            <person name="Tritt A."/>
            <person name="Yoshinaga Y."/>
            <person name="Zane M."/>
            <person name="Barry K."/>
            <person name="Grigoriev I.V."/>
            <person name="Spatafora J.W."/>
            <person name="Aimea M.C."/>
        </authorList>
    </citation>
    <scope>NUCLEOTIDE SEQUENCE [LARGE SCALE GENOMIC DNA]</scope>
    <source>
        <strain evidence="2 3">UBC 951</strain>
    </source>
</reference>
<dbReference type="AlphaFoldDB" id="A0A066VJP0"/>
<dbReference type="STRING" id="1037660.A0A066VJP0"/>
<dbReference type="InParanoid" id="A0A066VJP0"/>
<feature type="compositionally biased region" description="Pro residues" evidence="1">
    <location>
        <begin position="412"/>
        <end position="423"/>
    </location>
</feature>
<sequence length="462" mass="50044">MMAGHSCSPRSTGRVIQSHGVHARKEDDGCQDASGKCKQRAAAQNDGKEPAQKRKSGWGEKRSTGANGCGDDAQDGSGKGAEADGKDGKDFEQPPIKPKETKLEGCSVQSVDAAKKTDQLAADSLDDIQRTHVILRPLENKVYPTRNLRSLQVKSLSICGKTSEARWETVAEDTGLPSVREVRLSYHLSHKAPAEFGDAQRAIGLDALCASILLQVRNPTLLPSGPEAPPDGLPWEGRAELSDEQMKGTFGGAYVEDGAEGKRTSGNRYSRPERMGLLDWISVELLMVKRNQERAEQNEVAAAGEQRKAQRCTARKDADMDDENALKELATSAEDFPVDVLSGNWLGHRISLASGSGSCVASKRDASRPDFRVSRTGSWPAPTEDAAAHGARPAGRIGRRLISVSHFNACTQPPPVPPSLHIPPPRRKVPQRPSPSAERTRIGQGWEPARTERWAGHKVEQC</sequence>
<feature type="region of interest" description="Disordered" evidence="1">
    <location>
        <begin position="297"/>
        <end position="319"/>
    </location>
</feature>
<feature type="compositionally biased region" description="Basic and acidic residues" evidence="1">
    <location>
        <begin position="46"/>
        <end position="63"/>
    </location>
</feature>
<name>A0A066VJP0_TILAU</name>
<feature type="non-terminal residue" evidence="2">
    <location>
        <position position="462"/>
    </location>
</feature>
<dbReference type="Proteomes" id="UP000027361">
    <property type="component" value="Unassembled WGS sequence"/>
</dbReference>
<comment type="caution">
    <text evidence="2">The sequence shown here is derived from an EMBL/GenBank/DDBJ whole genome shotgun (WGS) entry which is preliminary data.</text>
</comment>
<evidence type="ECO:0000256" key="1">
    <source>
        <dbReference type="SAM" id="MobiDB-lite"/>
    </source>
</evidence>
<accession>A0A066VJP0</accession>
<dbReference type="EMBL" id="JMSN01000090">
    <property type="protein sequence ID" value="KDN40528.1"/>
    <property type="molecule type" value="Genomic_DNA"/>
</dbReference>
<feature type="region of interest" description="Disordered" evidence="1">
    <location>
        <begin position="370"/>
        <end position="393"/>
    </location>
</feature>
<feature type="region of interest" description="Disordered" evidence="1">
    <location>
        <begin position="411"/>
        <end position="462"/>
    </location>
</feature>
<dbReference type="GeneID" id="25267286"/>
<gene>
    <name evidence="2" type="ORF">K437DRAFT_295829</name>
</gene>
<keyword evidence="3" id="KW-1185">Reference proteome</keyword>
<feature type="compositionally biased region" description="Basic and acidic residues" evidence="1">
    <location>
        <begin position="81"/>
        <end position="103"/>
    </location>
</feature>
<evidence type="ECO:0000313" key="2">
    <source>
        <dbReference type="EMBL" id="KDN40528.1"/>
    </source>
</evidence>